<protein>
    <submittedName>
        <fullName evidence="1">Uncharacterized protein</fullName>
    </submittedName>
</protein>
<dbReference type="Proteomes" id="UP000238070">
    <property type="component" value="Chromosome"/>
</dbReference>
<organism evidence="1 2">
    <name type="scientific">Clostridium botulinum</name>
    <dbReference type="NCBI Taxonomy" id="1491"/>
    <lineage>
        <taxon>Bacteria</taxon>
        <taxon>Bacillati</taxon>
        <taxon>Bacillota</taxon>
        <taxon>Clostridia</taxon>
        <taxon>Eubacteriales</taxon>
        <taxon>Clostridiaceae</taxon>
        <taxon>Clostridium</taxon>
    </lineage>
</organism>
<accession>A0AAU8Z3H6</accession>
<evidence type="ECO:0000313" key="2">
    <source>
        <dbReference type="Proteomes" id="UP000238070"/>
    </source>
</evidence>
<dbReference type="AlphaFoldDB" id="A0AAU8Z3H6"/>
<evidence type="ECO:0000313" key="1">
    <source>
        <dbReference type="EMBL" id="AVP66029.1"/>
    </source>
</evidence>
<dbReference type="EMBL" id="CP027776">
    <property type="protein sequence ID" value="AVP66029.1"/>
    <property type="molecule type" value="Genomic_DNA"/>
</dbReference>
<proteinExistence type="predicted"/>
<sequence length="162" mass="18113">MGLFSKKDKNRSISVLLVDGLSSYNRDVVLQLTLNNENECLTINSKVLKNQPDINLKYNQIVDANIITGEEIIQQSKSVVGRAAVGGLLLGPLGAIVGGMSGTGTKTDTQTQYYVVVNYKNKDWELKVLSFKIVGFSRWNSFIKELRSKINIQQNIEKEIYL</sequence>
<reference evidence="1 2" key="1">
    <citation type="submission" date="2018-01" db="EMBL/GenBank/DDBJ databases">
        <title>Genetic Diversity of Clostridium botulinum in seafood.</title>
        <authorList>
            <person name="Athira V."/>
            <person name="Arun Jyothi P.V."/>
            <person name="Lalitha K.V."/>
            <person name="Joseph T.C."/>
        </authorList>
    </citation>
    <scope>NUCLEOTIDE SEQUENCE [LARGE SCALE GENOMIC DNA]</scope>
    <source>
        <strain evidence="1 2">Mfbjulcb5</strain>
    </source>
</reference>
<name>A0AAU8Z3H6_CLOBO</name>
<gene>
    <name evidence="1" type="ORF">C3B64_17990</name>
</gene>